<dbReference type="EMBL" id="FNKK01000002">
    <property type="protein sequence ID" value="SDR21595.1"/>
    <property type="molecule type" value="Genomic_DNA"/>
</dbReference>
<dbReference type="Proteomes" id="UP000217103">
    <property type="component" value="Unassembled WGS sequence"/>
</dbReference>
<reference evidence="1 2" key="1">
    <citation type="submission" date="2016-10" db="EMBL/GenBank/DDBJ databases">
        <authorList>
            <person name="de Groot N.N."/>
        </authorList>
    </citation>
    <scope>NUCLEOTIDE SEQUENCE [LARGE SCALE GENOMIC DNA]</scope>
    <source>
        <strain evidence="1 2">DSM 43794</strain>
    </source>
</reference>
<dbReference type="STRING" id="35622.SAMN04489764_4145"/>
<gene>
    <name evidence="1" type="ORF">SAMN04489764_4145</name>
</gene>
<protein>
    <submittedName>
        <fullName evidence="1">Uncharacterized protein</fullName>
    </submittedName>
</protein>
<evidence type="ECO:0000313" key="1">
    <source>
        <dbReference type="EMBL" id="SDR21595.1"/>
    </source>
</evidence>
<keyword evidence="2" id="KW-1185">Reference proteome</keyword>
<sequence length="79" mass="8837">MLYRRAATRERALTGDRAPIAGPFYGSSMAFIRSDPVTVIAHSDERIDLLATVRWNVQNSLLVPADEDDDLKWDTLSST</sequence>
<accession>A0A1H1H7X8</accession>
<name>A0A1H1H7X8_9ACTN</name>
<evidence type="ECO:0000313" key="2">
    <source>
        <dbReference type="Proteomes" id="UP000217103"/>
    </source>
</evidence>
<dbReference type="AlphaFoldDB" id="A0A1H1H7X8"/>
<organism evidence="1 2">
    <name type="scientific">Thermostaphylospora chromogena</name>
    <dbReference type="NCBI Taxonomy" id="35622"/>
    <lineage>
        <taxon>Bacteria</taxon>
        <taxon>Bacillati</taxon>
        <taxon>Actinomycetota</taxon>
        <taxon>Actinomycetes</taxon>
        <taxon>Streptosporangiales</taxon>
        <taxon>Thermomonosporaceae</taxon>
        <taxon>Thermostaphylospora</taxon>
    </lineage>
</organism>
<proteinExistence type="predicted"/>